<feature type="coiled-coil region" evidence="1">
    <location>
        <begin position="549"/>
        <end position="596"/>
    </location>
</feature>
<dbReference type="AlphaFoldDB" id="A0A1Y2BW56"/>
<feature type="compositionally biased region" description="Basic and acidic residues" evidence="2">
    <location>
        <begin position="715"/>
        <end position="734"/>
    </location>
</feature>
<feature type="region of interest" description="Disordered" evidence="2">
    <location>
        <begin position="149"/>
        <end position="168"/>
    </location>
</feature>
<sequence length="1252" mass="145720">MDTKFIMNNLLLNKKENDIKPDGNQFDSIKMFSSNPEKQSKNVKVMKTPSTVFKTNTIENNNDWLVNKKDSEKTIISNEKYHDMKNKQELDSLSFIEYYNKVGSSKFNVAEESIKSISTATKSEQFSRSETLINEKSIITISTKISEQNSRSKTHINDESYKKPEHNNDSLDSLYEFSSVVNEIDDNLLLPYEVEGYEEKNHKYVLDINNADLNVLSLSSLNEEIRANEIYNYNYNNNNNKNSQLIESQDNSGITISDDSASYDNIFNYNSDIILSDDEEIRKSKINELYNEAVIIKNLDDNTFSFAKEDSYNEYFNNSIDNSENSDHSLFERDPNINYSRTVNNQEVFDSPELIESNESLMNNNYQKNDPKINYKEIKPINSISSKSNNINDINESINVICQSNNDYVNADDDEIYIIKDTNNNNDDEIQCVEEKIKSKKKVTFNEKVKVKRIDKIINKKEIPVKNYIKDELKFGLKKLKKLFTFSRKKENENNRSLPIDLWFYENEFPVITIEYVDDYSDRYHKKELIYSNKNCPRIVIDYIDDFSYTNSNKKNENANENYEDDDDEINFIYEIEEEEEEIKENKNNIKFKQKKRYEKYKENNQNFFIKPILVNNNNESVIEINHIDNSVLVDEPVIENNQVDNSVLVNEPVMEINQVDNSFPINKLDKKDEKLPFYLREEVPSKKKEKQKKAKKFIDKLMRMERNYYREAEKASHELDKSDHTIKENKDIENLMSNSQEENIISPYLNRNSNSIDNKESFNNSSYSNKLNDDVENTSISTQKPTLKKKSASMNYIKNVYKTLKHTFSMSDTSNNNNLDKDDEGVNIYEYNACILGMNLDNENKLSPKISNQTLERNNNNINNICNIEEMNSIDDISLNKISKENVGYKNNIMESKNGKDISKDNVNKIENKLQKYQSSLATMVADVDVIDVANINIINDNFNIDINKEILHKKKGWSSLITLFKKSKQFNSEKQIINDDENDKNLNILKSINTNFNLSNSNVKNFNKTSQKEEIKLFNSFEKENQNQKEIEKYNNNFNNLDKMDSSLTETDILARQISRISDSIETANNELNDYTQLLNNSSINENNAFVDTNINLSSATIVNQNTNDDLASKIETKSSSNKQLKQIKKSSSQKLSEIVNDINNSEIKKNEINKYISSNSSNCESQLIHKTEKEIVESENIKYTTTTTTKKVFSPVILPIDKENDFSKVDTIEIIDEYIFNCSKPCLFNTNEGKKEEIYEILIEDKFSE</sequence>
<protein>
    <submittedName>
        <fullName evidence="3">Uncharacterized protein</fullName>
    </submittedName>
</protein>
<dbReference type="EMBL" id="MCOG01000134">
    <property type="protein sequence ID" value="ORY38982.1"/>
    <property type="molecule type" value="Genomic_DNA"/>
</dbReference>
<dbReference type="Proteomes" id="UP000193920">
    <property type="component" value="Unassembled WGS sequence"/>
</dbReference>
<feature type="region of interest" description="Disordered" evidence="2">
    <location>
        <begin position="715"/>
        <end position="771"/>
    </location>
</feature>
<feature type="coiled-coil region" evidence="1">
    <location>
        <begin position="901"/>
        <end position="928"/>
    </location>
</feature>
<evidence type="ECO:0000256" key="2">
    <source>
        <dbReference type="SAM" id="MobiDB-lite"/>
    </source>
</evidence>
<feature type="compositionally biased region" description="Basic and acidic residues" evidence="2">
    <location>
        <begin position="155"/>
        <end position="168"/>
    </location>
</feature>
<keyword evidence="1" id="KW-0175">Coiled coil</keyword>
<gene>
    <name evidence="3" type="ORF">LY90DRAFT_672528</name>
</gene>
<proteinExistence type="predicted"/>
<comment type="caution">
    <text evidence="3">The sequence shown here is derived from an EMBL/GenBank/DDBJ whole genome shotgun (WGS) entry which is preliminary data.</text>
</comment>
<keyword evidence="4" id="KW-1185">Reference proteome</keyword>
<evidence type="ECO:0000313" key="3">
    <source>
        <dbReference type="EMBL" id="ORY38982.1"/>
    </source>
</evidence>
<dbReference type="STRING" id="1754190.A0A1Y2BW56"/>
<feature type="compositionally biased region" description="Polar residues" evidence="2">
    <location>
        <begin position="736"/>
        <end position="771"/>
    </location>
</feature>
<feature type="coiled-coil region" evidence="1">
    <location>
        <begin position="1026"/>
        <end position="1087"/>
    </location>
</feature>
<accession>A0A1Y2BW56</accession>
<evidence type="ECO:0000313" key="4">
    <source>
        <dbReference type="Proteomes" id="UP000193920"/>
    </source>
</evidence>
<name>A0A1Y2BW56_9FUNG</name>
<organism evidence="3 4">
    <name type="scientific">Neocallimastix californiae</name>
    <dbReference type="NCBI Taxonomy" id="1754190"/>
    <lineage>
        <taxon>Eukaryota</taxon>
        <taxon>Fungi</taxon>
        <taxon>Fungi incertae sedis</taxon>
        <taxon>Chytridiomycota</taxon>
        <taxon>Chytridiomycota incertae sedis</taxon>
        <taxon>Neocallimastigomycetes</taxon>
        <taxon>Neocallimastigales</taxon>
        <taxon>Neocallimastigaceae</taxon>
        <taxon>Neocallimastix</taxon>
    </lineage>
</organism>
<reference evidence="3 4" key="1">
    <citation type="submission" date="2016-08" db="EMBL/GenBank/DDBJ databases">
        <title>A Parts List for Fungal Cellulosomes Revealed by Comparative Genomics.</title>
        <authorList>
            <consortium name="DOE Joint Genome Institute"/>
            <person name="Haitjema C.H."/>
            <person name="Gilmore S.P."/>
            <person name="Henske J.K."/>
            <person name="Solomon K.V."/>
            <person name="De Groot R."/>
            <person name="Kuo A."/>
            <person name="Mondo S.J."/>
            <person name="Salamov A.A."/>
            <person name="Labutti K."/>
            <person name="Zhao Z."/>
            <person name="Chiniquy J."/>
            <person name="Barry K."/>
            <person name="Brewer H.M."/>
            <person name="Purvine S.O."/>
            <person name="Wright A.T."/>
            <person name="Boxma B."/>
            <person name="Van Alen T."/>
            <person name="Hackstein J.H."/>
            <person name="Baker S.E."/>
            <person name="Grigoriev I.V."/>
            <person name="O'Malley M.A."/>
        </authorList>
    </citation>
    <scope>NUCLEOTIDE SEQUENCE [LARGE SCALE GENOMIC DNA]</scope>
    <source>
        <strain evidence="3 4">G1</strain>
    </source>
</reference>
<evidence type="ECO:0000256" key="1">
    <source>
        <dbReference type="SAM" id="Coils"/>
    </source>
</evidence>